<reference evidence="2" key="1">
    <citation type="submission" date="2021-09" db="EMBL/GenBank/DDBJ databases">
        <authorList>
            <consortium name="AG Swart"/>
            <person name="Singh M."/>
            <person name="Singh A."/>
            <person name="Seah K."/>
            <person name="Emmerich C."/>
        </authorList>
    </citation>
    <scope>NUCLEOTIDE SEQUENCE</scope>
    <source>
        <strain evidence="2">ATCC30299</strain>
    </source>
</reference>
<gene>
    <name evidence="2" type="ORF">BSTOLATCC_MIC18647</name>
</gene>
<keyword evidence="3" id="KW-1185">Reference proteome</keyword>
<accession>A0AAU9J0E7</accession>
<feature type="transmembrane region" description="Helical" evidence="1">
    <location>
        <begin position="88"/>
        <end position="108"/>
    </location>
</feature>
<dbReference type="EMBL" id="CAJZBQ010000018">
    <property type="protein sequence ID" value="CAG9317396.1"/>
    <property type="molecule type" value="Genomic_DNA"/>
</dbReference>
<keyword evidence="1" id="KW-0472">Membrane</keyword>
<comment type="caution">
    <text evidence="2">The sequence shown here is derived from an EMBL/GenBank/DDBJ whole genome shotgun (WGS) entry which is preliminary data.</text>
</comment>
<proteinExistence type="predicted"/>
<organism evidence="2 3">
    <name type="scientific">Blepharisma stoltei</name>
    <dbReference type="NCBI Taxonomy" id="1481888"/>
    <lineage>
        <taxon>Eukaryota</taxon>
        <taxon>Sar</taxon>
        <taxon>Alveolata</taxon>
        <taxon>Ciliophora</taxon>
        <taxon>Postciliodesmatophora</taxon>
        <taxon>Heterotrichea</taxon>
        <taxon>Heterotrichida</taxon>
        <taxon>Blepharismidae</taxon>
        <taxon>Blepharisma</taxon>
    </lineage>
</organism>
<dbReference type="Proteomes" id="UP001162131">
    <property type="component" value="Unassembled WGS sequence"/>
</dbReference>
<protein>
    <submittedName>
        <fullName evidence="2">Uncharacterized protein</fullName>
    </submittedName>
</protein>
<keyword evidence="1" id="KW-1133">Transmembrane helix</keyword>
<evidence type="ECO:0000313" key="2">
    <source>
        <dbReference type="EMBL" id="CAG9317396.1"/>
    </source>
</evidence>
<feature type="transmembrane region" description="Helical" evidence="1">
    <location>
        <begin position="63"/>
        <end position="82"/>
    </location>
</feature>
<keyword evidence="1" id="KW-0812">Transmembrane</keyword>
<evidence type="ECO:0000256" key="1">
    <source>
        <dbReference type="SAM" id="Phobius"/>
    </source>
</evidence>
<dbReference type="AlphaFoldDB" id="A0AAU9J0E7"/>
<sequence length="238" mass="28297">MLLRRIWRRISTDDPYSKIKPKEAGREFYLNPKKFYRYTPKEEIIFDNGKALVYQNKSHTLKIFYLPKLVFIFLFGSSFWSLNKFLNATPIFALLTMPIILAGLHAAIGTKVLTHMYLHLDGKHIDLRYRLFPFISWTKTYKITDFAGQKSNYLHIVYTLNPVPKNLLGFMECNQSELFPLYWQENDWKFFILARKPSVINEDLFPNITNGVEIDTSKFRGRVNFFRERYVEINPEDN</sequence>
<name>A0AAU9J0E7_9CILI</name>
<evidence type="ECO:0000313" key="3">
    <source>
        <dbReference type="Proteomes" id="UP001162131"/>
    </source>
</evidence>